<dbReference type="RefSeq" id="WP_196098409.1">
    <property type="nucleotide sequence ID" value="NZ_CP064939.1"/>
</dbReference>
<keyword evidence="2" id="KW-1185">Reference proteome</keyword>
<proteinExistence type="predicted"/>
<dbReference type="AlphaFoldDB" id="A0A7S9KY17"/>
<dbReference type="EMBL" id="CP064939">
    <property type="protein sequence ID" value="QPH38934.1"/>
    <property type="molecule type" value="Genomic_DNA"/>
</dbReference>
<name>A0A7S9KY17_9SPHI</name>
<gene>
    <name evidence="1" type="ORF">IZT61_17995</name>
</gene>
<dbReference type="Proteomes" id="UP000594759">
    <property type="component" value="Chromosome"/>
</dbReference>
<dbReference type="KEGG" id="pex:IZT61_17995"/>
<evidence type="ECO:0000313" key="2">
    <source>
        <dbReference type="Proteomes" id="UP000594759"/>
    </source>
</evidence>
<evidence type="ECO:0000313" key="1">
    <source>
        <dbReference type="EMBL" id="QPH38934.1"/>
    </source>
</evidence>
<accession>A0A7S9KY17</accession>
<sequence>MICIIVIDEIAIGEANLQVIDEAMGVIGGRFVPFHADQKFQHVIQVQCEMKRVSNINDFNYKIRTGDNVDLHPSGGVGITDLKGINEIYIESAGINLKQIKIFK</sequence>
<organism evidence="1 2">
    <name type="scientific">Pedobacter endophyticus</name>
    <dbReference type="NCBI Taxonomy" id="2789740"/>
    <lineage>
        <taxon>Bacteria</taxon>
        <taxon>Pseudomonadati</taxon>
        <taxon>Bacteroidota</taxon>
        <taxon>Sphingobacteriia</taxon>
        <taxon>Sphingobacteriales</taxon>
        <taxon>Sphingobacteriaceae</taxon>
        <taxon>Pedobacter</taxon>
    </lineage>
</organism>
<reference evidence="1 2" key="1">
    <citation type="submission" date="2020-11" db="EMBL/GenBank/DDBJ databases">
        <title>Pedobacter endophytica, an endophytic bacteria isolated form Carex pumila.</title>
        <authorList>
            <person name="Peng Y."/>
            <person name="Jiang L."/>
            <person name="Lee J."/>
        </authorList>
    </citation>
    <scope>NUCLEOTIDE SEQUENCE [LARGE SCALE GENOMIC DNA]</scope>
    <source>
        <strain evidence="1 2">JBR3-12</strain>
    </source>
</reference>
<protein>
    <submittedName>
        <fullName evidence="1">Uncharacterized protein</fullName>
    </submittedName>
</protein>